<sequence>MTVVSVTLSSGQQMPLIGLGTWQSIWFYRDLQAIVYPVSRVKLVISETSDHLTTCELRRSVGHVVVFKPWRRITCEFSPAGHSGTFRVLYILLAWSSWPCRIATNDAFLNAPFFFVHQPFQLVSPYSLFLTPTVLPPPLISPPILTLYLKLIMCYDFTMISNFVSQIFAEKL</sequence>
<gene>
    <name evidence="1" type="ORF">TPSB3V08_LOCUS6915</name>
</gene>
<protein>
    <submittedName>
        <fullName evidence="1">Uncharacterized protein</fullName>
    </submittedName>
</protein>
<name>A0A7R9D7U3_TIMPO</name>
<reference evidence="1" key="1">
    <citation type="submission" date="2020-11" db="EMBL/GenBank/DDBJ databases">
        <authorList>
            <person name="Tran Van P."/>
        </authorList>
    </citation>
    <scope>NUCLEOTIDE SEQUENCE</scope>
</reference>
<evidence type="ECO:0000313" key="1">
    <source>
        <dbReference type="EMBL" id="CAD7409589.1"/>
    </source>
</evidence>
<organism evidence="1">
    <name type="scientific">Timema poppense</name>
    <name type="common">Walking stick</name>
    <dbReference type="NCBI Taxonomy" id="170557"/>
    <lineage>
        <taxon>Eukaryota</taxon>
        <taxon>Metazoa</taxon>
        <taxon>Ecdysozoa</taxon>
        <taxon>Arthropoda</taxon>
        <taxon>Hexapoda</taxon>
        <taxon>Insecta</taxon>
        <taxon>Pterygota</taxon>
        <taxon>Neoptera</taxon>
        <taxon>Polyneoptera</taxon>
        <taxon>Phasmatodea</taxon>
        <taxon>Timematodea</taxon>
        <taxon>Timematoidea</taxon>
        <taxon>Timematidae</taxon>
        <taxon>Timema</taxon>
    </lineage>
</organism>
<proteinExistence type="predicted"/>
<dbReference type="EMBL" id="OD004240">
    <property type="protein sequence ID" value="CAD7409589.1"/>
    <property type="molecule type" value="Genomic_DNA"/>
</dbReference>
<accession>A0A7R9D7U3</accession>
<dbReference type="AlphaFoldDB" id="A0A7R9D7U3"/>